<accession>A0A8T0SEN1</accession>
<dbReference type="EMBL" id="CM029045">
    <property type="protein sequence ID" value="KAG2594779.1"/>
    <property type="molecule type" value="Genomic_DNA"/>
</dbReference>
<keyword evidence="15" id="KW-1185">Reference proteome</keyword>
<dbReference type="Pfam" id="PF01336">
    <property type="entry name" value="tRNA_anti-codon"/>
    <property type="match status" value="1"/>
</dbReference>
<reference evidence="14" key="1">
    <citation type="submission" date="2020-05" db="EMBL/GenBank/DDBJ databases">
        <title>WGS assembly of Panicum virgatum.</title>
        <authorList>
            <person name="Lovell J.T."/>
            <person name="Jenkins J."/>
            <person name="Shu S."/>
            <person name="Juenger T.E."/>
            <person name="Schmutz J."/>
        </authorList>
    </citation>
    <scope>NUCLEOTIDE SEQUENCE</scope>
    <source>
        <strain evidence="14">AP13</strain>
    </source>
</reference>
<dbReference type="Pfam" id="PF00152">
    <property type="entry name" value="tRNA-synt_2"/>
    <property type="match status" value="1"/>
</dbReference>
<keyword evidence="5" id="KW-0436">Ligase</keyword>
<keyword evidence="8" id="KW-0648">Protein biosynthesis</keyword>
<dbReference type="InterPro" id="IPR004365">
    <property type="entry name" value="NA-bd_OB_tRNA"/>
</dbReference>
<evidence type="ECO:0000256" key="7">
    <source>
        <dbReference type="ARBA" id="ARBA00022840"/>
    </source>
</evidence>
<dbReference type="PANTHER" id="PTHR43450">
    <property type="entry name" value="ASPARTYL-TRNA SYNTHETASE"/>
    <property type="match status" value="1"/>
</dbReference>
<dbReference type="GO" id="GO:0017101">
    <property type="term" value="C:aminoacyl-tRNA synthetase multienzyme complex"/>
    <property type="evidence" value="ECO:0007669"/>
    <property type="project" value="TreeGrafter"/>
</dbReference>
<dbReference type="PRINTS" id="PR01042">
    <property type="entry name" value="TRNASYNTHASP"/>
</dbReference>
<dbReference type="CDD" id="cd04320">
    <property type="entry name" value="AspRS_cyto_N"/>
    <property type="match status" value="1"/>
</dbReference>
<comment type="similarity">
    <text evidence="2">Belongs to the class-II aminoacyl-tRNA synthetase family. Type 2 subfamily.</text>
</comment>
<dbReference type="InterPro" id="IPR045864">
    <property type="entry name" value="aa-tRNA-synth_II/BPL/LPL"/>
</dbReference>
<dbReference type="InterPro" id="IPR004364">
    <property type="entry name" value="Aa-tRNA-synt_II"/>
</dbReference>
<dbReference type="Gene3D" id="2.40.50.140">
    <property type="entry name" value="Nucleic acid-binding proteins"/>
    <property type="match status" value="1"/>
</dbReference>
<name>A0A8T0SEN1_PANVG</name>
<evidence type="ECO:0000256" key="3">
    <source>
        <dbReference type="ARBA" id="ARBA00012841"/>
    </source>
</evidence>
<evidence type="ECO:0000256" key="9">
    <source>
        <dbReference type="ARBA" id="ARBA00023146"/>
    </source>
</evidence>
<dbReference type="GO" id="GO:0005829">
    <property type="term" value="C:cytosol"/>
    <property type="evidence" value="ECO:0007669"/>
    <property type="project" value="TreeGrafter"/>
</dbReference>
<organism evidence="14 15">
    <name type="scientific">Panicum virgatum</name>
    <name type="common">Blackwell switchgrass</name>
    <dbReference type="NCBI Taxonomy" id="38727"/>
    <lineage>
        <taxon>Eukaryota</taxon>
        <taxon>Viridiplantae</taxon>
        <taxon>Streptophyta</taxon>
        <taxon>Embryophyta</taxon>
        <taxon>Tracheophyta</taxon>
        <taxon>Spermatophyta</taxon>
        <taxon>Magnoliopsida</taxon>
        <taxon>Liliopsida</taxon>
        <taxon>Poales</taxon>
        <taxon>Poaceae</taxon>
        <taxon>PACMAD clade</taxon>
        <taxon>Panicoideae</taxon>
        <taxon>Panicodae</taxon>
        <taxon>Paniceae</taxon>
        <taxon>Panicinae</taxon>
        <taxon>Panicum</taxon>
        <taxon>Panicum sect. Hiantes</taxon>
    </lineage>
</organism>
<keyword evidence="7" id="KW-0067">ATP-binding</keyword>
<dbReference type="InterPro" id="IPR012340">
    <property type="entry name" value="NA-bd_OB-fold"/>
</dbReference>
<evidence type="ECO:0000256" key="8">
    <source>
        <dbReference type="ARBA" id="ARBA00022917"/>
    </source>
</evidence>
<evidence type="ECO:0000256" key="10">
    <source>
        <dbReference type="ARBA" id="ARBA00033155"/>
    </source>
</evidence>
<comment type="caution">
    <text evidence="14">The sequence shown here is derived from an EMBL/GenBank/DDBJ whole genome shotgun (WGS) entry which is preliminary data.</text>
</comment>
<feature type="domain" description="Aminoacyl-transfer RNA synthetases class-II family profile" evidence="13">
    <location>
        <begin position="240"/>
        <end position="484"/>
    </location>
</feature>
<evidence type="ECO:0000256" key="1">
    <source>
        <dbReference type="ARBA" id="ARBA00004496"/>
    </source>
</evidence>
<dbReference type="SUPFAM" id="SSF55681">
    <property type="entry name" value="Class II aaRS and biotin synthetases"/>
    <property type="match status" value="1"/>
</dbReference>
<evidence type="ECO:0000256" key="2">
    <source>
        <dbReference type="ARBA" id="ARBA00005312"/>
    </source>
</evidence>
<sequence length="547" mass="59758">MSAEPPPACAAGEEIAADLAPATQPTPSKKQLKKSARKAERAAQRQQQPIQQQPPAPGAEDPFAANYGDVPVEETLSKAVTGRSWTDVSGLDAAAAAAGRSVLVRGFAQEIRSLGRMAFVVLREGSSSVQCALAAGAGVSAQMVAFAKSLTRESVVDVDGVVSFPKKPLVSTTQQVEIKVSKIYCINRAIPTLPFNLEDAAWSEAEFEEPGGQKFPSVGQDTRLNYRPLELRIPTNQAILRISTQVQRKFRESLWSKDFDEIHTPKLLGGASEGGASVFKLLYNGQPACFTTTEQCLAQSPRLHKQMAIVGGCRRVFEVGPVFRAETSRTHRHLCEFTGLDVEMEIKEHYFEVCDVIDGLFVPIFKHLTEKCKEELETINSQYPFEPLKYLEQTLRLTYEEGMQMLKEAGTEIEPMGDLNTEAEKKLGRLVKEKYGTDFFILYRYPSAVRPFYTMPCYDDPAYSNSFDVFLRGEEIISGAQRIHIPGMLAKRAEERGIEARTMSAYMESFSRSGGGCVRGGCGATGAAGASPAAGGSWGVGSRPISP</sequence>
<keyword evidence="9" id="KW-0030">Aminoacyl-tRNA synthetase</keyword>
<proteinExistence type="inferred from homology"/>
<dbReference type="GO" id="GO:0006422">
    <property type="term" value="P:aspartyl-tRNA aminoacylation"/>
    <property type="evidence" value="ECO:0007669"/>
    <property type="project" value="InterPro"/>
</dbReference>
<dbReference type="GO" id="GO:0004815">
    <property type="term" value="F:aspartate-tRNA ligase activity"/>
    <property type="evidence" value="ECO:0007669"/>
    <property type="project" value="UniProtKB-EC"/>
</dbReference>
<dbReference type="InterPro" id="IPR006195">
    <property type="entry name" value="aa-tRNA-synth_II"/>
</dbReference>
<keyword evidence="4" id="KW-0963">Cytoplasm</keyword>
<evidence type="ECO:0000256" key="6">
    <source>
        <dbReference type="ARBA" id="ARBA00022741"/>
    </source>
</evidence>
<dbReference type="Gene3D" id="3.30.930.10">
    <property type="entry name" value="Bira Bifunctional Protein, Domain 2"/>
    <property type="match status" value="1"/>
</dbReference>
<evidence type="ECO:0000256" key="11">
    <source>
        <dbReference type="ARBA" id="ARBA00047904"/>
    </source>
</evidence>
<comment type="catalytic activity">
    <reaction evidence="11">
        <text>tRNA(Asp) + L-aspartate + ATP = L-aspartyl-tRNA(Asp) + AMP + diphosphate</text>
        <dbReference type="Rhea" id="RHEA:19649"/>
        <dbReference type="Rhea" id="RHEA-COMP:9660"/>
        <dbReference type="Rhea" id="RHEA-COMP:9678"/>
        <dbReference type="ChEBI" id="CHEBI:29991"/>
        <dbReference type="ChEBI" id="CHEBI:30616"/>
        <dbReference type="ChEBI" id="CHEBI:33019"/>
        <dbReference type="ChEBI" id="CHEBI:78442"/>
        <dbReference type="ChEBI" id="CHEBI:78516"/>
        <dbReference type="ChEBI" id="CHEBI:456215"/>
        <dbReference type="EC" id="6.1.1.12"/>
    </reaction>
</comment>
<gene>
    <name evidence="14" type="ORF">PVAP13_5KG019300</name>
</gene>
<protein>
    <recommendedName>
        <fullName evidence="3">aspartate--tRNA ligase</fullName>
        <ecNumber evidence="3">6.1.1.12</ecNumber>
    </recommendedName>
    <alternativeName>
        <fullName evidence="10">Aspartyl-tRNA synthetase</fullName>
    </alternativeName>
</protein>
<dbReference type="SUPFAM" id="SSF50249">
    <property type="entry name" value="Nucleic acid-binding proteins"/>
    <property type="match status" value="1"/>
</dbReference>
<dbReference type="Proteomes" id="UP000823388">
    <property type="component" value="Chromosome 5K"/>
</dbReference>
<dbReference type="GO" id="GO:0003723">
    <property type="term" value="F:RNA binding"/>
    <property type="evidence" value="ECO:0007669"/>
    <property type="project" value="TreeGrafter"/>
</dbReference>
<evidence type="ECO:0000313" key="15">
    <source>
        <dbReference type="Proteomes" id="UP000823388"/>
    </source>
</evidence>
<evidence type="ECO:0000256" key="12">
    <source>
        <dbReference type="SAM" id="MobiDB-lite"/>
    </source>
</evidence>
<dbReference type="GO" id="GO:0005524">
    <property type="term" value="F:ATP binding"/>
    <property type="evidence" value="ECO:0007669"/>
    <property type="project" value="UniProtKB-KW"/>
</dbReference>
<dbReference type="PROSITE" id="PS50862">
    <property type="entry name" value="AA_TRNA_LIGASE_II"/>
    <property type="match status" value="1"/>
</dbReference>
<dbReference type="EC" id="6.1.1.12" evidence="3"/>
<evidence type="ECO:0000313" key="14">
    <source>
        <dbReference type="EMBL" id="KAG2594779.1"/>
    </source>
</evidence>
<keyword evidence="6" id="KW-0547">Nucleotide-binding</keyword>
<dbReference type="AlphaFoldDB" id="A0A8T0SEN1"/>
<dbReference type="InterPro" id="IPR002312">
    <property type="entry name" value="Asp/Asn-tRNA-synth_IIb"/>
</dbReference>
<feature type="region of interest" description="Disordered" evidence="12">
    <location>
        <begin position="17"/>
        <end position="66"/>
    </location>
</feature>
<evidence type="ECO:0000259" key="13">
    <source>
        <dbReference type="PROSITE" id="PS50862"/>
    </source>
</evidence>
<evidence type="ECO:0000256" key="4">
    <source>
        <dbReference type="ARBA" id="ARBA00022490"/>
    </source>
</evidence>
<dbReference type="InterPro" id="IPR004523">
    <property type="entry name" value="Asp-tRNA_synthase_2"/>
</dbReference>
<evidence type="ECO:0000256" key="5">
    <source>
        <dbReference type="ARBA" id="ARBA00022598"/>
    </source>
</evidence>
<dbReference type="PANTHER" id="PTHR43450:SF1">
    <property type="entry name" value="ASPARTATE--TRNA LIGASE, CYTOPLASMIC"/>
    <property type="match status" value="1"/>
</dbReference>
<comment type="subcellular location">
    <subcellularLocation>
        <location evidence="1">Cytoplasm</location>
    </subcellularLocation>
</comment>